<evidence type="ECO:0000313" key="2">
    <source>
        <dbReference type="EMBL" id="OAQ97432.1"/>
    </source>
</evidence>
<evidence type="ECO:0008006" key="4">
    <source>
        <dbReference type="Google" id="ProtNLM"/>
    </source>
</evidence>
<name>A0A179I5A1_CORDF</name>
<organism evidence="2 3">
    <name type="scientific">Cordyceps confragosa</name>
    <name type="common">Lecanicillium lecanii</name>
    <dbReference type="NCBI Taxonomy" id="2714763"/>
    <lineage>
        <taxon>Eukaryota</taxon>
        <taxon>Fungi</taxon>
        <taxon>Dikarya</taxon>
        <taxon>Ascomycota</taxon>
        <taxon>Pezizomycotina</taxon>
        <taxon>Sordariomycetes</taxon>
        <taxon>Hypocreomycetidae</taxon>
        <taxon>Hypocreales</taxon>
        <taxon>Cordycipitaceae</taxon>
        <taxon>Akanthomyces</taxon>
    </lineage>
</organism>
<proteinExistence type="predicted"/>
<feature type="region of interest" description="Disordered" evidence="1">
    <location>
        <begin position="85"/>
        <end position="108"/>
    </location>
</feature>
<dbReference type="OMA" id="QVRSWGF"/>
<dbReference type="OrthoDB" id="5270965at2759"/>
<comment type="caution">
    <text evidence="2">The sequence shown here is derived from an EMBL/GenBank/DDBJ whole genome shotgun (WGS) entry which is preliminary data.</text>
</comment>
<keyword evidence="3" id="KW-1185">Reference proteome</keyword>
<dbReference type="PANTHER" id="PTHR40434:SF1">
    <property type="entry name" value="CUPIN TYPE-1 DOMAIN-CONTAINING PROTEIN"/>
    <property type="match status" value="1"/>
</dbReference>
<reference evidence="2 3" key="1">
    <citation type="submission" date="2016-03" db="EMBL/GenBank/DDBJ databases">
        <title>Fine-scale spatial genetic structure of a fungal parasite of coffee scale insects.</title>
        <authorList>
            <person name="Jackson D."/>
            <person name="Zemenick K.A."/>
            <person name="Malloure B."/>
            <person name="Quandt C.A."/>
            <person name="James T.Y."/>
        </authorList>
    </citation>
    <scope>NUCLEOTIDE SEQUENCE [LARGE SCALE GENOMIC DNA]</scope>
    <source>
        <strain evidence="2 3">UM487</strain>
    </source>
</reference>
<dbReference type="AlphaFoldDB" id="A0A179I5A1"/>
<evidence type="ECO:0000256" key="1">
    <source>
        <dbReference type="SAM" id="MobiDB-lite"/>
    </source>
</evidence>
<evidence type="ECO:0000313" key="3">
    <source>
        <dbReference type="Proteomes" id="UP000243081"/>
    </source>
</evidence>
<dbReference type="Proteomes" id="UP000243081">
    <property type="component" value="Unassembled WGS sequence"/>
</dbReference>
<dbReference type="PANTHER" id="PTHR40434">
    <property type="entry name" value="CUPIN_2 DOMAIN-CONTAINING PROTEIN"/>
    <property type="match status" value="1"/>
</dbReference>
<dbReference type="SUPFAM" id="SSF51182">
    <property type="entry name" value="RmlC-like cupins"/>
    <property type="match status" value="1"/>
</dbReference>
<protein>
    <recommendedName>
        <fullName evidence="4">Cupin type-1 domain-containing protein</fullName>
    </recommendedName>
</protein>
<dbReference type="EMBL" id="LUKN01003437">
    <property type="protein sequence ID" value="OAQ97432.1"/>
    <property type="molecule type" value="Genomic_DNA"/>
</dbReference>
<accession>A0A179I5A1</accession>
<sequence>MPTEAENKVESWGFTHVFTWTDGPNAHYPPHTHAGLTTHLITNGDMTLWYPDDPSPEKITFGVGARVDVAAGRVHQVQIAVAGVLTSSESSSSAPGGAGMPHGIGNQL</sequence>
<dbReference type="InterPro" id="IPR011051">
    <property type="entry name" value="RmlC_Cupin_sf"/>
</dbReference>
<gene>
    <name evidence="2" type="ORF">LLEC1_02523</name>
</gene>